<name>A0ABW4WJG3_9HYPH</name>
<evidence type="ECO:0000256" key="1">
    <source>
        <dbReference type="ARBA" id="ARBA00023002"/>
    </source>
</evidence>
<organism evidence="6 7">
    <name type="scientific">Mesorhizobium calcicola</name>
    <dbReference type="NCBI Taxonomy" id="1300310"/>
    <lineage>
        <taxon>Bacteria</taxon>
        <taxon>Pseudomonadati</taxon>
        <taxon>Pseudomonadota</taxon>
        <taxon>Alphaproteobacteria</taxon>
        <taxon>Hyphomicrobiales</taxon>
        <taxon>Phyllobacteriaceae</taxon>
        <taxon>Mesorhizobium</taxon>
    </lineage>
</organism>
<dbReference type="EMBL" id="JBHUGY010000037">
    <property type="protein sequence ID" value="MFD2056118.1"/>
    <property type="molecule type" value="Genomic_DNA"/>
</dbReference>
<keyword evidence="2" id="KW-0520">NAD</keyword>
<dbReference type="InterPro" id="IPR036291">
    <property type="entry name" value="NAD(P)-bd_dom_sf"/>
</dbReference>
<dbReference type="PANTHER" id="PTHR10996:SF178">
    <property type="entry name" value="2-HYDROXYACID DEHYDROGENASE YGL185C-RELATED"/>
    <property type="match status" value="1"/>
</dbReference>
<evidence type="ECO:0000313" key="7">
    <source>
        <dbReference type="Proteomes" id="UP001597349"/>
    </source>
</evidence>
<comment type="caution">
    <text evidence="6">The sequence shown here is derived from an EMBL/GenBank/DDBJ whole genome shotgun (WGS) entry which is preliminary data.</text>
</comment>
<proteinExistence type="inferred from homology"/>
<evidence type="ECO:0000256" key="2">
    <source>
        <dbReference type="ARBA" id="ARBA00023027"/>
    </source>
</evidence>
<evidence type="ECO:0000313" key="6">
    <source>
        <dbReference type="EMBL" id="MFD2056118.1"/>
    </source>
</evidence>
<dbReference type="Pfam" id="PF02826">
    <property type="entry name" value="2-Hacid_dh_C"/>
    <property type="match status" value="1"/>
</dbReference>
<feature type="domain" description="D-isomer specific 2-hydroxyacid dehydrogenase NAD-binding" evidence="5">
    <location>
        <begin position="112"/>
        <end position="286"/>
    </location>
</feature>
<evidence type="ECO:0000259" key="4">
    <source>
        <dbReference type="Pfam" id="PF00389"/>
    </source>
</evidence>
<sequence>MTKAEHLQTVAILVPGDFNDHAVDRIEHTFRRIKIERADPTLVTDEMRSNVRAIASFAGINAAMMDALPNLELVASFGVGYDSVDVGHAAAKNIMVTNTPDVLTEEVADTAIGLLINTVRELYNAERWLRDGSWVRKGNYPLSRLTLRGRRVGIFGMGRIGKAIARRLEAFGLPVAYHNRRQVEGLGYQYHPTLKGLAEAVDTLISVAPGGASTERAVNAEILSALGANGVFVNIGRGSTVDEAALAAALANGTIAAAGLDVFADEPNVPKALLDAPNASLLPHVGSASDHTRRAMADLCVDNLVSWFTGRRPLTPVPETVNVKAKAIPGKV</sequence>
<dbReference type="Proteomes" id="UP001597349">
    <property type="component" value="Unassembled WGS sequence"/>
</dbReference>
<dbReference type="PANTHER" id="PTHR10996">
    <property type="entry name" value="2-HYDROXYACID DEHYDROGENASE-RELATED"/>
    <property type="match status" value="1"/>
</dbReference>
<dbReference type="InterPro" id="IPR006139">
    <property type="entry name" value="D-isomer_2_OHA_DH_cat_dom"/>
</dbReference>
<dbReference type="InterPro" id="IPR050223">
    <property type="entry name" value="D-isomer_2-hydroxyacid_DH"/>
</dbReference>
<keyword evidence="7" id="KW-1185">Reference proteome</keyword>
<reference evidence="7" key="1">
    <citation type="journal article" date="2019" name="Int. J. Syst. Evol. Microbiol.">
        <title>The Global Catalogue of Microorganisms (GCM) 10K type strain sequencing project: providing services to taxonomists for standard genome sequencing and annotation.</title>
        <authorList>
            <consortium name="The Broad Institute Genomics Platform"/>
            <consortium name="The Broad Institute Genome Sequencing Center for Infectious Disease"/>
            <person name="Wu L."/>
            <person name="Ma J."/>
        </authorList>
    </citation>
    <scope>NUCLEOTIDE SEQUENCE [LARGE SCALE GENOMIC DNA]</scope>
    <source>
        <strain evidence="7">CGMCC 1.16226</strain>
    </source>
</reference>
<dbReference type="InterPro" id="IPR006140">
    <property type="entry name" value="D-isomer_DH_NAD-bd"/>
</dbReference>
<gene>
    <name evidence="6" type="ORF">ACFSQT_24540</name>
</gene>
<dbReference type="SUPFAM" id="SSF51735">
    <property type="entry name" value="NAD(P)-binding Rossmann-fold domains"/>
    <property type="match status" value="1"/>
</dbReference>
<dbReference type="Gene3D" id="3.40.50.720">
    <property type="entry name" value="NAD(P)-binding Rossmann-like Domain"/>
    <property type="match status" value="2"/>
</dbReference>
<dbReference type="SUPFAM" id="SSF52283">
    <property type="entry name" value="Formate/glycerate dehydrogenase catalytic domain-like"/>
    <property type="match status" value="1"/>
</dbReference>
<evidence type="ECO:0000259" key="5">
    <source>
        <dbReference type="Pfam" id="PF02826"/>
    </source>
</evidence>
<dbReference type="CDD" id="cd12156">
    <property type="entry name" value="HPPR"/>
    <property type="match status" value="1"/>
</dbReference>
<feature type="domain" description="D-isomer specific 2-hydroxyacid dehydrogenase catalytic" evidence="4">
    <location>
        <begin position="19"/>
        <end position="317"/>
    </location>
</feature>
<protein>
    <submittedName>
        <fullName evidence="6">2-hydroxyacid dehydrogenase</fullName>
    </submittedName>
</protein>
<evidence type="ECO:0000256" key="3">
    <source>
        <dbReference type="RuleBase" id="RU003719"/>
    </source>
</evidence>
<keyword evidence="1 3" id="KW-0560">Oxidoreductase</keyword>
<comment type="similarity">
    <text evidence="3">Belongs to the D-isomer specific 2-hydroxyacid dehydrogenase family.</text>
</comment>
<dbReference type="Pfam" id="PF00389">
    <property type="entry name" value="2-Hacid_dh"/>
    <property type="match status" value="1"/>
</dbReference>
<accession>A0ABW4WJG3</accession>
<dbReference type="RefSeq" id="WP_379022987.1">
    <property type="nucleotide sequence ID" value="NZ_JBHUGY010000037.1"/>
</dbReference>